<evidence type="ECO:0000313" key="3">
    <source>
        <dbReference type="Proteomes" id="UP001058867"/>
    </source>
</evidence>
<name>A0A9E7NJQ4_9CAUD</name>
<protein>
    <submittedName>
        <fullName evidence="2">Membrane protein</fullName>
    </submittedName>
</protein>
<sequence>MKRTITTLIATTFAALAIAVGAGAAAADPCTMPVPTGTAPCPPPIVSTSGGDSIGGDANTEPINMRDLADPNAPTYKYEAPTYFDDDTDEPTDEPTDDGEDSGDTDAE</sequence>
<feature type="compositionally biased region" description="Acidic residues" evidence="1">
    <location>
        <begin position="84"/>
        <end position="108"/>
    </location>
</feature>
<dbReference type="Proteomes" id="UP001058867">
    <property type="component" value="Segment"/>
</dbReference>
<gene>
    <name evidence="2" type="primary">4</name>
    <name evidence="2" type="ORF">SEA_PHAUCI_4</name>
</gene>
<evidence type="ECO:0000313" key="2">
    <source>
        <dbReference type="EMBL" id="UTN93091.1"/>
    </source>
</evidence>
<evidence type="ECO:0000256" key="1">
    <source>
        <dbReference type="SAM" id="MobiDB-lite"/>
    </source>
</evidence>
<reference evidence="2" key="1">
    <citation type="submission" date="2022-05" db="EMBL/GenBank/DDBJ databases">
        <authorList>
            <person name="Newell B.J."/>
            <person name="Weaver O.G."/>
            <person name="Grabski S.E."/>
            <person name="Haskins S.E."/>
            <person name="Heijnen K.A."/>
            <person name="Furlong R.J."/>
            <person name="Sisk M.A."/>
            <person name="Booton G."/>
            <person name="Daniels C.J."/>
            <person name="Ball S.L."/>
            <person name="Garlena R.A."/>
            <person name="Russell D.A."/>
            <person name="Jacobs-Sera D."/>
            <person name="Hatfull G.F."/>
        </authorList>
    </citation>
    <scope>NUCLEOTIDE SEQUENCE</scope>
</reference>
<accession>A0A9E7NJQ4</accession>
<proteinExistence type="predicted"/>
<feature type="region of interest" description="Disordered" evidence="1">
    <location>
        <begin position="41"/>
        <end position="108"/>
    </location>
</feature>
<dbReference type="EMBL" id="ON456349">
    <property type="protein sequence ID" value="UTN93091.1"/>
    <property type="molecule type" value="Genomic_DNA"/>
</dbReference>
<organism evidence="2 3">
    <name type="scientific">Gordonia Phage Phauci</name>
    <dbReference type="NCBI Taxonomy" id="2951392"/>
    <lineage>
        <taxon>Viruses</taxon>
        <taxon>Duplodnaviria</taxon>
        <taxon>Heunggongvirae</taxon>
        <taxon>Uroviricota</taxon>
        <taxon>Caudoviricetes</taxon>
        <taxon>Stackebrandtviridae</taxon>
        <taxon>Schenleyvirinae</taxon>
        <taxon>Leonardvirus</taxon>
        <taxon>Leonardvirus phauci</taxon>
    </lineage>
</organism>
<keyword evidence="3" id="KW-1185">Reference proteome</keyword>